<organism evidence="8 9">
    <name type="scientific">Marinicrinis sediminis</name>
    <dbReference type="NCBI Taxonomy" id="1652465"/>
    <lineage>
        <taxon>Bacteria</taxon>
        <taxon>Bacillati</taxon>
        <taxon>Bacillota</taxon>
        <taxon>Bacilli</taxon>
        <taxon>Bacillales</taxon>
        <taxon>Paenibacillaceae</taxon>
    </lineage>
</organism>
<evidence type="ECO:0000256" key="4">
    <source>
        <dbReference type="ARBA" id="ARBA00022692"/>
    </source>
</evidence>
<accession>A0ABW5R926</accession>
<feature type="transmembrane region" description="Helical" evidence="7">
    <location>
        <begin position="38"/>
        <end position="56"/>
    </location>
</feature>
<keyword evidence="5 7" id="KW-1133">Transmembrane helix</keyword>
<evidence type="ECO:0000313" key="8">
    <source>
        <dbReference type="EMBL" id="MFD2671452.1"/>
    </source>
</evidence>
<feature type="transmembrane region" description="Helical" evidence="7">
    <location>
        <begin position="139"/>
        <end position="156"/>
    </location>
</feature>
<dbReference type="EMBL" id="JBHUMM010000010">
    <property type="protein sequence ID" value="MFD2671452.1"/>
    <property type="molecule type" value="Genomic_DNA"/>
</dbReference>
<sequence>MGELKRYRFFLLLLLVLLTLTLVNPSLGREAFWLTGQSITDMLFLLPPIFLFVALLDKWVKKETLITYMGKNSMVGILFILLLGVVAAGPLYVAFPIAVLLLKKGAGIRYMVFFLGVWTSAKLPVLIYEFDSFGIRFSLLRITFSLIFFYLLGLLFEKLYDQRQLLKDDVVEEG</sequence>
<dbReference type="Pfam" id="PF03773">
    <property type="entry name" value="ArsP_1"/>
    <property type="match status" value="1"/>
</dbReference>
<comment type="subcellular location">
    <subcellularLocation>
        <location evidence="1">Cell membrane</location>
        <topology evidence="1">Multi-pass membrane protein</topology>
    </subcellularLocation>
</comment>
<feature type="transmembrane region" description="Helical" evidence="7">
    <location>
        <begin position="77"/>
        <end position="102"/>
    </location>
</feature>
<evidence type="ECO:0000256" key="2">
    <source>
        <dbReference type="ARBA" id="ARBA00006386"/>
    </source>
</evidence>
<feature type="transmembrane region" description="Helical" evidence="7">
    <location>
        <begin position="108"/>
        <end position="127"/>
    </location>
</feature>
<dbReference type="Proteomes" id="UP001597497">
    <property type="component" value="Unassembled WGS sequence"/>
</dbReference>
<proteinExistence type="inferred from homology"/>
<dbReference type="RefSeq" id="WP_379928916.1">
    <property type="nucleotide sequence ID" value="NZ_JBHUMM010000010.1"/>
</dbReference>
<keyword evidence="4 7" id="KW-0812">Transmembrane</keyword>
<reference evidence="9" key="1">
    <citation type="journal article" date="2019" name="Int. J. Syst. Evol. Microbiol.">
        <title>The Global Catalogue of Microorganisms (GCM) 10K type strain sequencing project: providing services to taxonomists for standard genome sequencing and annotation.</title>
        <authorList>
            <consortium name="The Broad Institute Genomics Platform"/>
            <consortium name="The Broad Institute Genome Sequencing Center for Infectious Disease"/>
            <person name="Wu L."/>
            <person name="Ma J."/>
        </authorList>
    </citation>
    <scope>NUCLEOTIDE SEQUENCE [LARGE SCALE GENOMIC DNA]</scope>
    <source>
        <strain evidence="9">KCTC 33676</strain>
    </source>
</reference>
<comment type="similarity">
    <text evidence="2">Belongs to the UPF0718 family.</text>
</comment>
<evidence type="ECO:0000313" key="9">
    <source>
        <dbReference type="Proteomes" id="UP001597497"/>
    </source>
</evidence>
<dbReference type="InterPro" id="IPR005524">
    <property type="entry name" value="DUF318"/>
</dbReference>
<evidence type="ECO:0000256" key="5">
    <source>
        <dbReference type="ARBA" id="ARBA00022989"/>
    </source>
</evidence>
<protein>
    <submittedName>
        <fullName evidence="8">Permease</fullName>
    </submittedName>
</protein>
<keyword evidence="9" id="KW-1185">Reference proteome</keyword>
<comment type="caution">
    <text evidence="8">The sequence shown here is derived from an EMBL/GenBank/DDBJ whole genome shotgun (WGS) entry which is preliminary data.</text>
</comment>
<evidence type="ECO:0000256" key="1">
    <source>
        <dbReference type="ARBA" id="ARBA00004651"/>
    </source>
</evidence>
<keyword evidence="3" id="KW-1003">Cell membrane</keyword>
<evidence type="ECO:0000256" key="6">
    <source>
        <dbReference type="ARBA" id="ARBA00023136"/>
    </source>
</evidence>
<evidence type="ECO:0000256" key="7">
    <source>
        <dbReference type="SAM" id="Phobius"/>
    </source>
</evidence>
<evidence type="ECO:0000256" key="3">
    <source>
        <dbReference type="ARBA" id="ARBA00022475"/>
    </source>
</evidence>
<gene>
    <name evidence="8" type="ORF">ACFSUC_07505</name>
</gene>
<name>A0ABW5R926_9BACL</name>
<keyword evidence="6 7" id="KW-0472">Membrane</keyword>